<feature type="signal peptide" evidence="1">
    <location>
        <begin position="1"/>
        <end position="19"/>
    </location>
</feature>
<evidence type="ECO:0000313" key="3">
    <source>
        <dbReference type="EMBL" id="BBO23367.1"/>
    </source>
</evidence>
<name>A0A809S412_9BACT</name>
<dbReference type="KEGG" id="npy:NPRO_09620"/>
<dbReference type="EMBL" id="AP021858">
    <property type="protein sequence ID" value="BBO23367.1"/>
    <property type="molecule type" value="Genomic_DNA"/>
</dbReference>
<feature type="domain" description="3-keto-alpha-glucoside-1,2-lyase/3-keto-2-hydroxy-glucal hydratase" evidence="2">
    <location>
        <begin position="21"/>
        <end position="251"/>
    </location>
</feature>
<dbReference type="AlphaFoldDB" id="A0A809S412"/>
<feature type="chain" id="PRO_5035184948" description="3-keto-alpha-glucoside-1,2-lyase/3-keto-2-hydroxy-glucal hydratase domain-containing protein" evidence="1">
    <location>
        <begin position="20"/>
        <end position="253"/>
    </location>
</feature>
<dbReference type="Pfam" id="PF06439">
    <property type="entry name" value="3keto-disac_hyd"/>
    <property type="match status" value="1"/>
</dbReference>
<sequence length="253" mass="28221">MIPALLACLALAQAFPQEAAWTPIFNGRNLDGWTAKITGYEFGENFADTFRVSGGAIQVSYDGYGGQFKGRFGHLFYRTSYSSYVLRLEYRFLGDQLPDGPGWAFRNSGIMFHCQDPKTLRKDQDFPVSLEMQLLGGNGKDPRSTGNICTPGTHIFYQGKLWTQHCTDSSSSTYHGDRWVKAEIEVRADGTILHRIEGQTVLEYGGAQLDPSDADAKRLLDSAKGESALRSGWIALQSESSPCEFRKIEIRRL</sequence>
<proteinExistence type="predicted"/>
<reference evidence="3" key="1">
    <citation type="journal article" name="DNA Res.">
        <title>The physiological potential of anammox bacteria as revealed by their core genome structure.</title>
        <authorList>
            <person name="Okubo T."/>
            <person name="Toyoda A."/>
            <person name="Fukuhara K."/>
            <person name="Uchiyama I."/>
            <person name="Harigaya Y."/>
            <person name="Kuroiwa M."/>
            <person name="Suzuki T."/>
            <person name="Murakami Y."/>
            <person name="Suwa Y."/>
            <person name="Takami H."/>
        </authorList>
    </citation>
    <scope>NUCLEOTIDE SEQUENCE</scope>
    <source>
        <strain evidence="3">317325-2</strain>
    </source>
</reference>
<evidence type="ECO:0000313" key="4">
    <source>
        <dbReference type="Proteomes" id="UP000662873"/>
    </source>
</evidence>
<dbReference type="Gene3D" id="2.60.120.560">
    <property type="entry name" value="Exo-inulinase, domain 1"/>
    <property type="match status" value="1"/>
</dbReference>
<dbReference type="InterPro" id="IPR010496">
    <property type="entry name" value="AL/BT2_dom"/>
</dbReference>
<gene>
    <name evidence="3" type="ORF">NPRO_09620</name>
</gene>
<accession>A0A809S412</accession>
<protein>
    <recommendedName>
        <fullName evidence="2">3-keto-alpha-glucoside-1,2-lyase/3-keto-2-hydroxy-glucal hydratase domain-containing protein</fullName>
    </recommendedName>
</protein>
<keyword evidence="1" id="KW-0732">Signal</keyword>
<dbReference type="GO" id="GO:0016787">
    <property type="term" value="F:hydrolase activity"/>
    <property type="evidence" value="ECO:0007669"/>
    <property type="project" value="InterPro"/>
</dbReference>
<dbReference type="Proteomes" id="UP000662873">
    <property type="component" value="Chromosome"/>
</dbReference>
<evidence type="ECO:0000256" key="1">
    <source>
        <dbReference type="SAM" id="SignalP"/>
    </source>
</evidence>
<organism evidence="3 4">
    <name type="scientific">Candidatus Nitrosymbiomonas proteolyticus</name>
    <dbReference type="NCBI Taxonomy" id="2608984"/>
    <lineage>
        <taxon>Bacteria</taxon>
        <taxon>Bacillati</taxon>
        <taxon>Armatimonadota</taxon>
        <taxon>Armatimonadota incertae sedis</taxon>
        <taxon>Candidatus Nitrosymbiomonas</taxon>
    </lineage>
</organism>
<evidence type="ECO:0000259" key="2">
    <source>
        <dbReference type="Pfam" id="PF06439"/>
    </source>
</evidence>